<accession>A0A7R8ZZP2</accession>
<sequence>MTQSVLLRAQHPSLGSAAGSVGGIRSHPKEAKPYTLGVSPYVANGSNAPLEKMFLDSWLNPMYVVNYVTRMEPGGGAENAVNVSLDVLFSDPDVAWNQAQDVVRSHLDATGGILGIYNVKPLPHFCDAPLGGTAELGDTLKEEIWQAEVQEMNQQEKEIEVAKQQMKNFLLQITIPTAADHPPIKAKFIDDAFNRLPDDRERERERERDHASSKHNPSFLHCLLENAESIMKRTLSFIQNLLGGTTEDDRACFTQRHSTEFQQLIFSYHDLREQKHQLQLSHLGDTIHPNLRSKDLNLVSVHWSVGNQDPGIFHSFGLMDTRKKERDIGPTRDHTRFLCHTSSSRPYCPPSTYDLPPREHRPYVVVSLHSSRRQPKTENRWKVEQPDYPASECGKGMVSISINTKGPDILGDYHQGCLVDSHWVQILYFLRSHSGCCTSKGFEAMWFPILCYSYVFSTIASPSGSVELVRRRILSGGVTGNFGAPSGVPPCPSATQCAPPTMCEGGHALAPYPLSTRIALMKNIFSVSPIPPIEPSLSPRSPSHPRLRPQRCLVDPNEYPPLSSADGGTNETTEGVCCPRVNTCPARKKCIPPQKCDPDGARIPSGEPENEEMIFAFPMAVSPVGRGSGINLVTQHCQPPPAVSAKDSNIFGHCCKTGSSSKIPDARDLFGLRPSTQQRLSQS</sequence>
<protein>
    <submittedName>
        <fullName evidence="2">Uncharacterized protein</fullName>
    </submittedName>
</protein>
<organism evidence="2">
    <name type="scientific">Darwinula stevensoni</name>
    <dbReference type="NCBI Taxonomy" id="69355"/>
    <lineage>
        <taxon>Eukaryota</taxon>
        <taxon>Metazoa</taxon>
        <taxon>Ecdysozoa</taxon>
        <taxon>Arthropoda</taxon>
        <taxon>Crustacea</taxon>
        <taxon>Oligostraca</taxon>
        <taxon>Ostracoda</taxon>
        <taxon>Podocopa</taxon>
        <taxon>Podocopida</taxon>
        <taxon>Darwinulocopina</taxon>
        <taxon>Darwinuloidea</taxon>
        <taxon>Darwinulidae</taxon>
        <taxon>Darwinula</taxon>
    </lineage>
</organism>
<reference evidence="2" key="1">
    <citation type="submission" date="2020-11" db="EMBL/GenBank/DDBJ databases">
        <authorList>
            <person name="Tran Van P."/>
        </authorList>
    </citation>
    <scope>NUCLEOTIDE SEQUENCE</scope>
</reference>
<proteinExistence type="predicted"/>
<dbReference type="EMBL" id="LR899850">
    <property type="protein sequence ID" value="CAD7242905.1"/>
    <property type="molecule type" value="Genomic_DNA"/>
</dbReference>
<dbReference type="Proteomes" id="UP000677054">
    <property type="component" value="Unassembled WGS sequence"/>
</dbReference>
<dbReference type="EMBL" id="CAJPEV010000333">
    <property type="protein sequence ID" value="CAG0884124.1"/>
    <property type="molecule type" value="Genomic_DNA"/>
</dbReference>
<evidence type="ECO:0000256" key="1">
    <source>
        <dbReference type="SAM" id="Coils"/>
    </source>
</evidence>
<keyword evidence="3" id="KW-1185">Reference proteome</keyword>
<dbReference type="AlphaFoldDB" id="A0A7R8ZZP2"/>
<name>A0A7R8ZZP2_9CRUS</name>
<evidence type="ECO:0000313" key="2">
    <source>
        <dbReference type="EMBL" id="CAD7242905.1"/>
    </source>
</evidence>
<feature type="coiled-coil region" evidence="1">
    <location>
        <begin position="145"/>
        <end position="172"/>
    </location>
</feature>
<evidence type="ECO:0000313" key="3">
    <source>
        <dbReference type="Proteomes" id="UP000677054"/>
    </source>
</evidence>
<gene>
    <name evidence="2" type="ORF">DSTB1V02_LOCUS2846</name>
</gene>
<keyword evidence="1" id="KW-0175">Coiled coil</keyword>